<dbReference type="InterPro" id="IPR048537">
    <property type="entry name" value="RRN6_HB"/>
</dbReference>
<dbReference type="GO" id="GO:0001163">
    <property type="term" value="F:RNA polymerase I transcription regulatory region sequence-specific DNA binding"/>
    <property type="evidence" value="ECO:0007669"/>
    <property type="project" value="TreeGrafter"/>
</dbReference>
<feature type="compositionally biased region" description="Polar residues" evidence="1">
    <location>
        <begin position="899"/>
        <end position="914"/>
    </location>
</feature>
<dbReference type="InterPro" id="IPR048535">
    <property type="entry name" value="RRN6_beta-prop"/>
</dbReference>
<dbReference type="Pfam" id="PF10214">
    <property type="entry name" value="Rrn6_beta-prop"/>
    <property type="match status" value="1"/>
</dbReference>
<protein>
    <recommendedName>
        <fullName evidence="7">RNA polymerase I-specific transcription initiation factor RRN6-like protein</fullName>
    </recommendedName>
</protein>
<dbReference type="EMBL" id="SWKV01000085">
    <property type="protein sequence ID" value="KAF3033192.1"/>
    <property type="molecule type" value="Genomic_DNA"/>
</dbReference>
<evidence type="ECO:0000259" key="2">
    <source>
        <dbReference type="Pfam" id="PF10214"/>
    </source>
</evidence>
<accession>A0A9P5BWR3</accession>
<organism evidence="5 6">
    <name type="scientific">Didymella heteroderae</name>
    <dbReference type="NCBI Taxonomy" id="1769908"/>
    <lineage>
        <taxon>Eukaryota</taxon>
        <taxon>Fungi</taxon>
        <taxon>Dikarya</taxon>
        <taxon>Ascomycota</taxon>
        <taxon>Pezizomycotina</taxon>
        <taxon>Dothideomycetes</taxon>
        <taxon>Pleosporomycetidae</taxon>
        <taxon>Pleosporales</taxon>
        <taxon>Pleosporineae</taxon>
        <taxon>Didymellaceae</taxon>
        <taxon>Didymella</taxon>
    </lineage>
</organism>
<dbReference type="Pfam" id="PF20639">
    <property type="entry name" value="Rrn6_K-rich"/>
    <property type="match status" value="1"/>
</dbReference>
<evidence type="ECO:0008006" key="7">
    <source>
        <dbReference type="Google" id="ProtNLM"/>
    </source>
</evidence>
<dbReference type="GO" id="GO:0001179">
    <property type="term" value="F:RNA polymerase I general transcription initiation factor binding"/>
    <property type="evidence" value="ECO:0007669"/>
    <property type="project" value="TreeGrafter"/>
</dbReference>
<sequence length="964" mass="107445">MADSPLNDLNYGRPGLTTYNLDDREWHASRDTTRQTLQKASEWQLAIPAALGSLPTHSSTNATATRKETRRLAHDYPQLVPAAKILPELSAISEGVTLAAATYDPHIGDLLSFGTVFLKKSFRPKQIAALPAGPSGSILRLVPLGQQRYGWEGDRSVRLEGPFYSVVDSGYWNEEGASIQQVVFGQAETSNSLLAVRLPSKTVFFRPSYDRGRRAADPTPYYDLPPSLLSAHPILAITPDQTGGAPHADVAFNPDYQFHVGVVDQRGAWSLWQMERRAKRDEYSISRIVGGHIYSAEEEVTDLEDGWARILWTGDSNTLVLCNRRQLSVVNVIGDTFEYLQAPPLIPQRSSDWILDVKKHTQNRLFVLTSTRIFLISVTTSNGALDSISGQAGATILLSRRHYRGDEDLTLQMHPQVFEEETAMFVTSRLNKLVQVYFFQDHSSNRIESFLTTDPVDLGFSLPNAAHMVQMHLRRLEYSVKDQTPHKRRNASAHSYYERAIPFHQLTVLTADLGVHQIVLLSSKHESDPERLAWRKIVTQRLPDARDEVDEVDDFIEPNGPDWEMEPESKLKSQVPRRVSIENATYPSADHAWLYESLFPSEQTDSTSIEDVIQRLEDVMSRETPIFQANAMDSIDALDVPDVDEASTRFQQLVASQSTSMLRPIAAQEVLRLPGNEQSSITNLYDIILEDWIAPLPAQTPVPVRQAKERLARRVAAEVTLASMQLQPKKEERASASSGGPASLPILPSRPVDTFPSALPTPPQSSVPPSSPLFPEALQPSTADPLSRLRKHLTIDDDSFRTPTLLPPSVSELLSHWQPGTDPSAYDWEATERAIRPDADDEESQKLFEEERKKKERRERRQRREDERLRAKTQASSQSVFPQPAFPRSLPGPTLGGMATSSQVPAPTSSQMPSQAHVHGGNFGPFGGFGGTHGMIPQSQVEPGKFGGRPEKKKRKGKSRVSGF</sequence>
<feature type="compositionally biased region" description="Basic and acidic residues" evidence="1">
    <location>
        <begin position="835"/>
        <end position="853"/>
    </location>
</feature>
<dbReference type="InterPro" id="IPR048536">
    <property type="entry name" value="Rrn6_K-rich"/>
</dbReference>
<dbReference type="Pfam" id="PF20640">
    <property type="entry name" value="Rrn6_HB"/>
    <property type="match status" value="1"/>
</dbReference>
<proteinExistence type="predicted"/>
<dbReference type="OrthoDB" id="4090074at2759"/>
<dbReference type="AlphaFoldDB" id="A0A9P5BWR3"/>
<dbReference type="InterPro" id="IPR019350">
    <property type="entry name" value="RNA_pol_I-sp_TIF_RRN6-like"/>
</dbReference>
<keyword evidence="6" id="KW-1185">Reference proteome</keyword>
<evidence type="ECO:0000259" key="4">
    <source>
        <dbReference type="Pfam" id="PF20640"/>
    </source>
</evidence>
<reference evidence="5" key="1">
    <citation type="submission" date="2019-04" db="EMBL/GenBank/DDBJ databases">
        <title>Sequencing of skin fungus with MAO and IRED activity.</title>
        <authorList>
            <person name="Marsaioli A.J."/>
            <person name="Bonatto J.M.C."/>
            <person name="Reis Junior O."/>
        </authorList>
    </citation>
    <scope>NUCLEOTIDE SEQUENCE</scope>
    <source>
        <strain evidence="5">28M1</strain>
    </source>
</reference>
<dbReference type="PANTHER" id="PTHR28221:SF2">
    <property type="entry name" value="RNA POLYMERASE I-SPECIFIC TRANSCRIPTION INITIATION FACTOR RRN6"/>
    <property type="match status" value="1"/>
</dbReference>
<name>A0A9P5BWR3_9PLEO</name>
<gene>
    <name evidence="5" type="ORF">E8E12_003125</name>
</gene>
<dbReference type="PANTHER" id="PTHR28221">
    <property type="entry name" value="RNA POLYMERASE I-SPECIFIC TRANSCRIPTION INITIATION FACTOR RRN6"/>
    <property type="match status" value="1"/>
</dbReference>
<feature type="domain" description="RRN6 helical bundle" evidence="4">
    <location>
        <begin position="551"/>
        <end position="724"/>
    </location>
</feature>
<evidence type="ECO:0000313" key="6">
    <source>
        <dbReference type="Proteomes" id="UP000758155"/>
    </source>
</evidence>
<feature type="region of interest" description="Disordered" evidence="1">
    <location>
        <begin position="835"/>
        <end position="964"/>
    </location>
</feature>
<evidence type="ECO:0000259" key="3">
    <source>
        <dbReference type="Pfam" id="PF20639"/>
    </source>
</evidence>
<evidence type="ECO:0000256" key="1">
    <source>
        <dbReference type="SAM" id="MobiDB-lite"/>
    </source>
</evidence>
<feature type="domain" description="RRN6 K-rich C-terminal" evidence="3">
    <location>
        <begin position="810"/>
        <end position="964"/>
    </location>
</feature>
<feature type="region of interest" description="Disordered" evidence="1">
    <location>
        <begin position="724"/>
        <end position="784"/>
    </location>
</feature>
<dbReference type="GO" id="GO:0070860">
    <property type="term" value="C:RNA polymerase I core factor complex"/>
    <property type="evidence" value="ECO:0007669"/>
    <property type="project" value="TreeGrafter"/>
</dbReference>
<dbReference type="Proteomes" id="UP000758155">
    <property type="component" value="Unassembled WGS sequence"/>
</dbReference>
<feature type="domain" description="RRN6 beta-propeller" evidence="2">
    <location>
        <begin position="104"/>
        <end position="456"/>
    </location>
</feature>
<feature type="compositionally biased region" description="Basic residues" evidence="1">
    <location>
        <begin position="951"/>
        <end position="964"/>
    </location>
</feature>
<dbReference type="GO" id="GO:0042790">
    <property type="term" value="P:nucleolar large rRNA transcription by RNA polymerase I"/>
    <property type="evidence" value="ECO:0007669"/>
    <property type="project" value="TreeGrafter"/>
</dbReference>
<comment type="caution">
    <text evidence="5">The sequence shown here is derived from an EMBL/GenBank/DDBJ whole genome shotgun (WGS) entry which is preliminary data.</text>
</comment>
<feature type="compositionally biased region" description="Gly residues" evidence="1">
    <location>
        <begin position="921"/>
        <end position="933"/>
    </location>
</feature>
<feature type="compositionally biased region" description="Pro residues" evidence="1">
    <location>
        <begin position="759"/>
        <end position="772"/>
    </location>
</feature>
<evidence type="ECO:0000313" key="5">
    <source>
        <dbReference type="EMBL" id="KAF3033192.1"/>
    </source>
</evidence>